<dbReference type="AlphaFoldDB" id="A0A1M7FUU9"/>
<name>A0A1M7FUU9_XYLRU</name>
<gene>
    <name evidence="2" type="ORF">SAMN04488494_1268</name>
</gene>
<evidence type="ECO:0000313" key="2">
    <source>
        <dbReference type="EMBL" id="SHM07720.1"/>
    </source>
</evidence>
<evidence type="ECO:0000313" key="3">
    <source>
        <dbReference type="Proteomes" id="UP000184280"/>
    </source>
</evidence>
<organism evidence="2 3">
    <name type="scientific">Xylanibacter ruminicola</name>
    <name type="common">Prevotella ruminicola</name>
    <dbReference type="NCBI Taxonomy" id="839"/>
    <lineage>
        <taxon>Bacteria</taxon>
        <taxon>Pseudomonadati</taxon>
        <taxon>Bacteroidota</taxon>
        <taxon>Bacteroidia</taxon>
        <taxon>Bacteroidales</taxon>
        <taxon>Prevotellaceae</taxon>
        <taxon>Xylanibacter</taxon>
    </lineage>
</organism>
<accession>A0A1M7FUU9</accession>
<evidence type="ECO:0000256" key="1">
    <source>
        <dbReference type="SAM" id="Coils"/>
    </source>
</evidence>
<dbReference type="EMBL" id="FRCJ01000002">
    <property type="protein sequence ID" value="SHM07720.1"/>
    <property type="molecule type" value="Genomic_DNA"/>
</dbReference>
<keyword evidence="1" id="KW-0175">Coiled coil</keyword>
<dbReference type="Proteomes" id="UP000184280">
    <property type="component" value="Unassembled WGS sequence"/>
</dbReference>
<sequence>MLMRKEIAKWFKKHATIAKVGGLLVFLGLYGGYVRDLQKDLDEVRYSKQINELEKIHSKEIEEYKQRINTLRDENLKMKMEQLQLMEEYFNKKGQATSEKEVSYEKK</sequence>
<feature type="coiled-coil region" evidence="1">
    <location>
        <begin position="54"/>
        <end position="81"/>
    </location>
</feature>
<proteinExistence type="predicted"/>
<reference evidence="2 3" key="1">
    <citation type="submission" date="2016-11" db="EMBL/GenBank/DDBJ databases">
        <authorList>
            <person name="Jaros S."/>
            <person name="Januszkiewicz K."/>
            <person name="Wedrychowicz H."/>
        </authorList>
    </citation>
    <scope>NUCLEOTIDE SEQUENCE [LARGE SCALE GENOMIC DNA]</scope>
    <source>
        <strain evidence="2 3">BPI-34</strain>
    </source>
</reference>
<protein>
    <submittedName>
        <fullName evidence="2">Uncharacterized protein</fullName>
    </submittedName>
</protein>